<gene>
    <name evidence="1" type="ORF">KHA93_16845</name>
</gene>
<proteinExistence type="predicted"/>
<reference evidence="1 2" key="1">
    <citation type="submission" date="2021-05" db="EMBL/GenBank/DDBJ databases">
        <title>Novel Bacillus species.</title>
        <authorList>
            <person name="Liu G."/>
        </authorList>
    </citation>
    <scope>NUCLEOTIDE SEQUENCE [LARGE SCALE GENOMIC DNA]</scope>
    <source>
        <strain evidence="1 2">FJAT-49732</strain>
    </source>
</reference>
<dbReference type="EMBL" id="JAGYPJ010000001">
    <property type="protein sequence ID" value="MBS4201306.1"/>
    <property type="molecule type" value="Genomic_DNA"/>
</dbReference>
<sequence>MFVTTTNYGSDAYSFAKDKPITL</sequence>
<name>A0A942YPH3_9BACI</name>
<evidence type="ECO:0000313" key="1">
    <source>
        <dbReference type="EMBL" id="MBS4201306.1"/>
    </source>
</evidence>
<organism evidence="1 2">
    <name type="scientific">Lederbergia citrisecunda</name>
    <dbReference type="NCBI Taxonomy" id="2833583"/>
    <lineage>
        <taxon>Bacteria</taxon>
        <taxon>Bacillati</taxon>
        <taxon>Bacillota</taxon>
        <taxon>Bacilli</taxon>
        <taxon>Bacillales</taxon>
        <taxon>Bacillaceae</taxon>
        <taxon>Lederbergia</taxon>
    </lineage>
</organism>
<comment type="caution">
    <text evidence="1">The sequence shown here is derived from an EMBL/GenBank/DDBJ whole genome shotgun (WGS) entry which is preliminary data.</text>
</comment>
<dbReference type="Proteomes" id="UP000682713">
    <property type="component" value="Unassembled WGS sequence"/>
</dbReference>
<accession>A0A942YPH3</accession>
<evidence type="ECO:0000313" key="2">
    <source>
        <dbReference type="Proteomes" id="UP000682713"/>
    </source>
</evidence>
<keyword evidence="2" id="KW-1185">Reference proteome</keyword>
<protein>
    <submittedName>
        <fullName evidence="1">Uncharacterized protein</fullName>
    </submittedName>
</protein>
<dbReference type="AlphaFoldDB" id="A0A942YPH3"/>